<name>A0A8H7C3T5_AGABI</name>
<sequence length="322" mass="35177">MSGYRIEYSPSSRAKCKGPKPCAETVIVKGDLRFGTLLEIEGNLSYFWRHWGCVTPKILDDVKKSIGAVTEIHGYEDLNDEDKAKVSTALDEGHVADADIPDSARKPEGEEEGKAAMNAAEKADADEDGEGEVTGKPEKAKATKTKAEEGEEEQKKVTKPRSKVHPLDTFLFITRASSLGKMSQATPNEGAHDEIFQAGERMRRKVLGDAWVDGNLKPDTTDFMKSMQHLATEAAWGTIWTRPGLELKQRSLIVIALLMSQGKEAELAGHIRGAVNNGCTEIEIQETMLQTSVYCGVPTGVSMFRVADKVISQLKAEGLLKA</sequence>
<dbReference type="SMART" id="SM01336">
    <property type="entry name" value="zf-PARP"/>
    <property type="match status" value="1"/>
</dbReference>
<feature type="compositionally biased region" description="Basic and acidic residues" evidence="6">
    <location>
        <begin position="133"/>
        <end position="156"/>
    </location>
</feature>
<evidence type="ECO:0000259" key="7">
    <source>
        <dbReference type="PROSITE" id="PS50064"/>
    </source>
</evidence>
<evidence type="ECO:0000256" key="1">
    <source>
        <dbReference type="ARBA" id="ARBA00004123"/>
    </source>
</evidence>
<reference evidence="8 9" key="1">
    <citation type="journal article" name="Sci. Rep.">
        <title>Telomere-to-telomere assembled and centromere annotated genomes of the two main subspecies of the button mushroom Agaricus bisporus reveal especially polymorphic chromosome ends.</title>
        <authorList>
            <person name="Sonnenberg A.S.M."/>
            <person name="Sedaghat-Telgerd N."/>
            <person name="Lavrijssen B."/>
            <person name="Ohm R.A."/>
            <person name="Hendrickx P.M."/>
            <person name="Scholtmeijer K."/>
            <person name="Baars J.J.P."/>
            <person name="van Peer A."/>
        </authorList>
    </citation>
    <scope>NUCLEOTIDE SEQUENCE [LARGE SCALE GENOMIC DNA]</scope>
    <source>
        <strain evidence="8 9">H119_p4</strain>
    </source>
</reference>
<dbReference type="InterPro" id="IPR001510">
    <property type="entry name" value="Znf_PARP"/>
</dbReference>
<dbReference type="Proteomes" id="UP000629468">
    <property type="component" value="Unassembled WGS sequence"/>
</dbReference>
<dbReference type="GO" id="GO:0008270">
    <property type="term" value="F:zinc ion binding"/>
    <property type="evidence" value="ECO:0007669"/>
    <property type="project" value="UniProtKB-KW"/>
</dbReference>
<evidence type="ECO:0000256" key="6">
    <source>
        <dbReference type="SAM" id="MobiDB-lite"/>
    </source>
</evidence>
<keyword evidence="5" id="KW-0539">Nucleus</keyword>
<evidence type="ECO:0000256" key="2">
    <source>
        <dbReference type="ARBA" id="ARBA00022723"/>
    </source>
</evidence>
<keyword evidence="3" id="KW-0863">Zinc-finger</keyword>
<dbReference type="EMBL" id="JABXXO010000013">
    <property type="protein sequence ID" value="KAF7761851.1"/>
    <property type="molecule type" value="Genomic_DNA"/>
</dbReference>
<dbReference type="PANTHER" id="PTHR33570">
    <property type="entry name" value="4-CARBOXYMUCONOLACTONE DECARBOXYLASE FAMILY PROTEIN"/>
    <property type="match status" value="1"/>
</dbReference>
<evidence type="ECO:0000313" key="8">
    <source>
        <dbReference type="EMBL" id="KAF7761851.1"/>
    </source>
</evidence>
<dbReference type="InterPro" id="IPR036957">
    <property type="entry name" value="Znf_PARP_sf"/>
</dbReference>
<dbReference type="GO" id="GO:0003677">
    <property type="term" value="F:DNA binding"/>
    <property type="evidence" value="ECO:0007669"/>
    <property type="project" value="InterPro"/>
</dbReference>
<dbReference type="PROSITE" id="PS50064">
    <property type="entry name" value="ZF_PARP_2"/>
    <property type="match status" value="1"/>
</dbReference>
<comment type="caution">
    <text evidence="8">The sequence shown here is derived from an EMBL/GenBank/DDBJ whole genome shotgun (WGS) entry which is preliminary data.</text>
</comment>
<dbReference type="Pfam" id="PF00645">
    <property type="entry name" value="zf-PARP"/>
    <property type="match status" value="1"/>
</dbReference>
<dbReference type="Pfam" id="PF02627">
    <property type="entry name" value="CMD"/>
    <property type="match status" value="1"/>
</dbReference>
<dbReference type="GO" id="GO:0005634">
    <property type="term" value="C:nucleus"/>
    <property type="evidence" value="ECO:0007669"/>
    <property type="project" value="UniProtKB-SubCell"/>
</dbReference>
<evidence type="ECO:0000256" key="5">
    <source>
        <dbReference type="ARBA" id="ARBA00023242"/>
    </source>
</evidence>
<evidence type="ECO:0000256" key="3">
    <source>
        <dbReference type="ARBA" id="ARBA00022771"/>
    </source>
</evidence>
<feature type="compositionally biased region" description="Basic and acidic residues" evidence="6">
    <location>
        <begin position="91"/>
        <end position="114"/>
    </location>
</feature>
<protein>
    <submittedName>
        <fullName evidence="8">Transcriptional regulator family: Zinc finger, PARP-type</fullName>
    </submittedName>
</protein>
<keyword evidence="4" id="KW-0862">Zinc</keyword>
<organism evidence="8 9">
    <name type="scientific">Agaricus bisporus var. burnettii</name>
    <dbReference type="NCBI Taxonomy" id="192524"/>
    <lineage>
        <taxon>Eukaryota</taxon>
        <taxon>Fungi</taxon>
        <taxon>Dikarya</taxon>
        <taxon>Basidiomycota</taxon>
        <taxon>Agaricomycotina</taxon>
        <taxon>Agaricomycetes</taxon>
        <taxon>Agaricomycetidae</taxon>
        <taxon>Agaricales</taxon>
        <taxon>Agaricineae</taxon>
        <taxon>Agaricaceae</taxon>
        <taxon>Agaricus</taxon>
    </lineage>
</organism>
<feature type="region of interest" description="Disordered" evidence="6">
    <location>
        <begin position="91"/>
        <end position="162"/>
    </location>
</feature>
<dbReference type="InterPro" id="IPR003779">
    <property type="entry name" value="CMD-like"/>
</dbReference>
<comment type="subcellular location">
    <subcellularLocation>
        <location evidence="1">Nucleus</location>
    </subcellularLocation>
</comment>
<dbReference type="Gene3D" id="1.20.1290.10">
    <property type="entry name" value="AhpD-like"/>
    <property type="match status" value="1"/>
</dbReference>
<keyword evidence="2" id="KW-0479">Metal-binding</keyword>
<feature type="domain" description="PARP-type" evidence="7">
    <location>
        <begin position="4"/>
        <end position="94"/>
    </location>
</feature>
<gene>
    <name evidence="8" type="ORF">Agabi119p4_9843</name>
</gene>
<proteinExistence type="predicted"/>
<evidence type="ECO:0000256" key="4">
    <source>
        <dbReference type="ARBA" id="ARBA00022833"/>
    </source>
</evidence>
<dbReference type="SUPFAM" id="SSF57716">
    <property type="entry name" value="Glucocorticoid receptor-like (DNA-binding domain)"/>
    <property type="match status" value="1"/>
</dbReference>
<dbReference type="Gene3D" id="3.30.1740.10">
    <property type="entry name" value="Zinc finger, PARP-type"/>
    <property type="match status" value="1"/>
</dbReference>
<dbReference type="SUPFAM" id="SSF69118">
    <property type="entry name" value="AhpD-like"/>
    <property type="match status" value="1"/>
</dbReference>
<dbReference type="InterPro" id="IPR029032">
    <property type="entry name" value="AhpD-like"/>
</dbReference>
<dbReference type="GO" id="GO:0051920">
    <property type="term" value="F:peroxiredoxin activity"/>
    <property type="evidence" value="ECO:0007669"/>
    <property type="project" value="InterPro"/>
</dbReference>
<dbReference type="AlphaFoldDB" id="A0A8H7C3T5"/>
<accession>A0A8H7C3T5</accession>
<evidence type="ECO:0000313" key="9">
    <source>
        <dbReference type="Proteomes" id="UP000629468"/>
    </source>
</evidence>
<dbReference type="PANTHER" id="PTHR33570:SF2">
    <property type="entry name" value="CARBOXYMUCONOLACTONE DECARBOXYLASE-LIKE DOMAIN-CONTAINING PROTEIN"/>
    <property type="match status" value="1"/>
</dbReference>
<dbReference type="InterPro" id="IPR052512">
    <property type="entry name" value="4CMD/NDH-1_regulator"/>
</dbReference>